<sequence>MTVSLSFFRMHTSQQPVDCKNLCVMGNSLSVNQLQGALVDRLKSVSFTTDETTGNLRVRSFSDGGHLTARAATSIMREEHRNSLDVIHRPRYVRTSCTTIPEEDVVSA</sequence>
<proteinExistence type="predicted"/>
<dbReference type="STRING" id="7398.A0A1A9ZTV2"/>
<dbReference type="AlphaFoldDB" id="A0A1A9ZTV2"/>
<dbReference type="EnsemblMetazoa" id="GPAI024803-RA">
    <property type="protein sequence ID" value="GPAI024803-PA"/>
    <property type="gene ID" value="GPAI024803"/>
</dbReference>
<name>A0A1A9ZTV2_GLOPL</name>
<keyword evidence="2" id="KW-1185">Reference proteome</keyword>
<protein>
    <submittedName>
        <fullName evidence="1">Uncharacterized protein</fullName>
    </submittedName>
</protein>
<evidence type="ECO:0000313" key="1">
    <source>
        <dbReference type="EnsemblMetazoa" id="GPAI024803-PA"/>
    </source>
</evidence>
<accession>A0A1A9ZTV2</accession>
<evidence type="ECO:0000313" key="2">
    <source>
        <dbReference type="Proteomes" id="UP000092445"/>
    </source>
</evidence>
<reference evidence="1" key="2">
    <citation type="submission" date="2020-05" db="UniProtKB">
        <authorList>
            <consortium name="EnsemblMetazoa"/>
        </authorList>
    </citation>
    <scope>IDENTIFICATION</scope>
    <source>
        <strain evidence="1">IAEA</strain>
    </source>
</reference>
<reference evidence="2" key="1">
    <citation type="submission" date="2014-03" db="EMBL/GenBank/DDBJ databases">
        <authorList>
            <person name="Aksoy S."/>
            <person name="Warren W."/>
            <person name="Wilson R.K."/>
        </authorList>
    </citation>
    <scope>NUCLEOTIDE SEQUENCE [LARGE SCALE GENOMIC DNA]</scope>
    <source>
        <strain evidence="2">IAEA</strain>
    </source>
</reference>
<dbReference type="Proteomes" id="UP000092445">
    <property type="component" value="Unassembled WGS sequence"/>
</dbReference>
<organism evidence="1 2">
    <name type="scientific">Glossina pallidipes</name>
    <name type="common">Tsetse fly</name>
    <dbReference type="NCBI Taxonomy" id="7398"/>
    <lineage>
        <taxon>Eukaryota</taxon>
        <taxon>Metazoa</taxon>
        <taxon>Ecdysozoa</taxon>
        <taxon>Arthropoda</taxon>
        <taxon>Hexapoda</taxon>
        <taxon>Insecta</taxon>
        <taxon>Pterygota</taxon>
        <taxon>Neoptera</taxon>
        <taxon>Endopterygota</taxon>
        <taxon>Diptera</taxon>
        <taxon>Brachycera</taxon>
        <taxon>Muscomorpha</taxon>
        <taxon>Hippoboscoidea</taxon>
        <taxon>Glossinidae</taxon>
        <taxon>Glossina</taxon>
    </lineage>
</organism>
<dbReference type="VEuPathDB" id="VectorBase:GPAI024803"/>